<sequence length="249" mass="27368">MTDGLAPLVEPVIRLSGPGHTLTTAVSHGNHLPSSSSFDPTPCSPDWPLNQQQKTIHSGYLSRRKNVDLWITPLTLLEHRFPTPVELVRCADDPRPPKVATASDDWRYVESALRNFRCPQQPTSRPAQQTDHHCPRHRPKSRTIGLDCTNLQHPYTDLSTPLSAPAQALALAPARAFASRAADDQAHELDVPPVEGADHADITACTISRRYASRQWNRVRDTDRLPPSHGVSTFHGVVTSSLIPPSTGC</sequence>
<proteinExistence type="predicted"/>
<evidence type="ECO:0000313" key="3">
    <source>
        <dbReference type="Proteomes" id="UP000755585"/>
    </source>
</evidence>
<feature type="compositionally biased region" description="Polar residues" evidence="1">
    <location>
        <begin position="118"/>
        <end position="129"/>
    </location>
</feature>
<gene>
    <name evidence="2" type="ORF">JOF29_000212</name>
</gene>
<protein>
    <submittedName>
        <fullName evidence="2">Uncharacterized protein</fullName>
    </submittedName>
</protein>
<comment type="caution">
    <text evidence="2">The sequence shown here is derived from an EMBL/GenBank/DDBJ whole genome shotgun (WGS) entry which is preliminary data.</text>
</comment>
<organism evidence="2 3">
    <name type="scientific">Kribbella aluminosa</name>
    <dbReference type="NCBI Taxonomy" id="416017"/>
    <lineage>
        <taxon>Bacteria</taxon>
        <taxon>Bacillati</taxon>
        <taxon>Actinomycetota</taxon>
        <taxon>Actinomycetes</taxon>
        <taxon>Propionibacteriales</taxon>
        <taxon>Kribbellaceae</taxon>
        <taxon>Kribbella</taxon>
    </lineage>
</organism>
<dbReference type="EMBL" id="JAGINT010000001">
    <property type="protein sequence ID" value="MBP2349129.1"/>
    <property type="molecule type" value="Genomic_DNA"/>
</dbReference>
<feature type="region of interest" description="Disordered" evidence="1">
    <location>
        <begin position="118"/>
        <end position="142"/>
    </location>
</feature>
<name>A0ABS4UBW1_9ACTN</name>
<dbReference type="Proteomes" id="UP000755585">
    <property type="component" value="Unassembled WGS sequence"/>
</dbReference>
<keyword evidence="3" id="KW-1185">Reference proteome</keyword>
<evidence type="ECO:0000313" key="2">
    <source>
        <dbReference type="EMBL" id="MBP2349129.1"/>
    </source>
</evidence>
<accession>A0ABS4UBW1</accession>
<reference evidence="2 3" key="1">
    <citation type="submission" date="2021-03" db="EMBL/GenBank/DDBJ databases">
        <title>Sequencing the genomes of 1000 actinobacteria strains.</title>
        <authorList>
            <person name="Klenk H.-P."/>
        </authorList>
    </citation>
    <scope>NUCLEOTIDE SEQUENCE [LARGE SCALE GENOMIC DNA]</scope>
    <source>
        <strain evidence="2 3">DSM 18824</strain>
    </source>
</reference>
<evidence type="ECO:0000256" key="1">
    <source>
        <dbReference type="SAM" id="MobiDB-lite"/>
    </source>
</evidence>